<feature type="transmembrane region" description="Helical" evidence="2">
    <location>
        <begin position="45"/>
        <end position="72"/>
    </location>
</feature>
<feature type="compositionally biased region" description="Basic and acidic residues" evidence="1">
    <location>
        <begin position="23"/>
        <end position="33"/>
    </location>
</feature>
<sequence length="126" mass="13843">MAASIPTETTHASQPLQQDLESQPEKPADTGKSTLQERAEPFLNFAVGLFIAALIALPVIFLFAVVFTMMGIMRSDGSIILADDEERPFVKGLAAFWLSIWLGAELFAKILLLIFVLGAFFVFFFG</sequence>
<evidence type="ECO:0000313" key="3">
    <source>
        <dbReference type="EMBL" id="EJD34920.1"/>
    </source>
</evidence>
<reference evidence="4" key="1">
    <citation type="journal article" date="2012" name="Science">
        <title>The Paleozoic origin of enzymatic lignin decomposition reconstructed from 31 fungal genomes.</title>
        <authorList>
            <person name="Floudas D."/>
            <person name="Binder M."/>
            <person name="Riley R."/>
            <person name="Barry K."/>
            <person name="Blanchette R.A."/>
            <person name="Henrissat B."/>
            <person name="Martinez A.T."/>
            <person name="Otillar R."/>
            <person name="Spatafora J.W."/>
            <person name="Yadav J.S."/>
            <person name="Aerts A."/>
            <person name="Benoit I."/>
            <person name="Boyd A."/>
            <person name="Carlson A."/>
            <person name="Copeland A."/>
            <person name="Coutinho P.M."/>
            <person name="de Vries R.P."/>
            <person name="Ferreira P."/>
            <person name="Findley K."/>
            <person name="Foster B."/>
            <person name="Gaskell J."/>
            <person name="Glotzer D."/>
            <person name="Gorecki P."/>
            <person name="Heitman J."/>
            <person name="Hesse C."/>
            <person name="Hori C."/>
            <person name="Igarashi K."/>
            <person name="Jurgens J.A."/>
            <person name="Kallen N."/>
            <person name="Kersten P."/>
            <person name="Kohler A."/>
            <person name="Kuees U."/>
            <person name="Kumar T.K.A."/>
            <person name="Kuo A."/>
            <person name="LaButti K."/>
            <person name="Larrondo L.F."/>
            <person name="Lindquist E."/>
            <person name="Ling A."/>
            <person name="Lombard V."/>
            <person name="Lucas S."/>
            <person name="Lundell T."/>
            <person name="Martin R."/>
            <person name="McLaughlin D.J."/>
            <person name="Morgenstern I."/>
            <person name="Morin E."/>
            <person name="Murat C."/>
            <person name="Nagy L.G."/>
            <person name="Nolan M."/>
            <person name="Ohm R.A."/>
            <person name="Patyshakuliyeva A."/>
            <person name="Rokas A."/>
            <person name="Ruiz-Duenas F.J."/>
            <person name="Sabat G."/>
            <person name="Salamov A."/>
            <person name="Samejima M."/>
            <person name="Schmutz J."/>
            <person name="Slot J.C."/>
            <person name="St John F."/>
            <person name="Stenlid J."/>
            <person name="Sun H."/>
            <person name="Sun S."/>
            <person name="Syed K."/>
            <person name="Tsang A."/>
            <person name="Wiebenga A."/>
            <person name="Young D."/>
            <person name="Pisabarro A."/>
            <person name="Eastwood D.C."/>
            <person name="Martin F."/>
            <person name="Cullen D."/>
            <person name="Grigoriev I.V."/>
            <person name="Hibbett D.S."/>
        </authorList>
    </citation>
    <scope>NUCLEOTIDE SEQUENCE [LARGE SCALE GENOMIC DNA]</scope>
    <source>
        <strain evidence="4">TFB10046</strain>
    </source>
</reference>
<keyword evidence="4" id="KW-1185">Reference proteome</keyword>
<feature type="transmembrane region" description="Helical" evidence="2">
    <location>
        <begin position="93"/>
        <end position="125"/>
    </location>
</feature>
<feature type="compositionally biased region" description="Polar residues" evidence="1">
    <location>
        <begin position="1"/>
        <end position="21"/>
    </location>
</feature>
<accession>J0WQT2</accession>
<keyword evidence="2" id="KW-0812">Transmembrane</keyword>
<dbReference type="Proteomes" id="UP000006514">
    <property type="component" value="Unassembled WGS sequence"/>
</dbReference>
<feature type="region of interest" description="Disordered" evidence="1">
    <location>
        <begin position="1"/>
        <end position="33"/>
    </location>
</feature>
<evidence type="ECO:0000256" key="2">
    <source>
        <dbReference type="SAM" id="Phobius"/>
    </source>
</evidence>
<dbReference type="KEGG" id="adl:AURDEDRAFT_130902"/>
<evidence type="ECO:0000313" key="4">
    <source>
        <dbReference type="Proteomes" id="UP000006514"/>
    </source>
</evidence>
<evidence type="ECO:0000256" key="1">
    <source>
        <dbReference type="SAM" id="MobiDB-lite"/>
    </source>
</evidence>
<proteinExistence type="predicted"/>
<organism evidence="3 4">
    <name type="scientific">Auricularia subglabra (strain TFB-10046 / SS5)</name>
    <name type="common">White-rot fungus</name>
    <name type="synonym">Auricularia delicata (strain TFB10046)</name>
    <dbReference type="NCBI Taxonomy" id="717982"/>
    <lineage>
        <taxon>Eukaryota</taxon>
        <taxon>Fungi</taxon>
        <taxon>Dikarya</taxon>
        <taxon>Basidiomycota</taxon>
        <taxon>Agaricomycotina</taxon>
        <taxon>Agaricomycetes</taxon>
        <taxon>Auriculariales</taxon>
        <taxon>Auriculariaceae</taxon>
        <taxon>Auricularia</taxon>
    </lineage>
</organism>
<keyword evidence="2" id="KW-0472">Membrane</keyword>
<dbReference type="InParanoid" id="J0WQT2"/>
<dbReference type="EMBL" id="JH687913">
    <property type="protein sequence ID" value="EJD34920.1"/>
    <property type="molecule type" value="Genomic_DNA"/>
</dbReference>
<gene>
    <name evidence="3" type="ORF">AURDEDRAFT_130902</name>
</gene>
<keyword evidence="2" id="KW-1133">Transmembrane helix</keyword>
<name>J0WQT2_AURST</name>
<protein>
    <submittedName>
        <fullName evidence="3">Uncharacterized protein</fullName>
    </submittedName>
</protein>
<dbReference type="AlphaFoldDB" id="J0WQT2"/>